<dbReference type="EMBL" id="LMWL01000069">
    <property type="protein sequence ID" value="KUM91725.1"/>
    <property type="molecule type" value="Genomic_DNA"/>
</dbReference>
<evidence type="ECO:0000313" key="3">
    <source>
        <dbReference type="Proteomes" id="UP000054241"/>
    </source>
</evidence>
<organism evidence="2 3">
    <name type="scientific">Streptomyces cellostaticus</name>
    <dbReference type="NCBI Taxonomy" id="67285"/>
    <lineage>
        <taxon>Bacteria</taxon>
        <taxon>Bacillati</taxon>
        <taxon>Actinomycetota</taxon>
        <taxon>Actinomycetes</taxon>
        <taxon>Kitasatosporales</taxon>
        <taxon>Streptomycetaceae</taxon>
        <taxon>Streptomyces</taxon>
    </lineage>
</organism>
<dbReference type="Proteomes" id="UP000054241">
    <property type="component" value="Unassembled WGS sequence"/>
</dbReference>
<gene>
    <name evidence="2" type="ORF">AQI88_35505</name>
</gene>
<accession>A0A101NEP0</accession>
<feature type="compositionally biased region" description="Low complexity" evidence="1">
    <location>
        <begin position="42"/>
        <end position="58"/>
    </location>
</feature>
<protein>
    <recommendedName>
        <fullName evidence="4">Thiazolylpeptide-type bacteriocin</fullName>
    </recommendedName>
</protein>
<proteinExistence type="predicted"/>
<feature type="region of interest" description="Disordered" evidence="1">
    <location>
        <begin position="39"/>
        <end position="67"/>
    </location>
</feature>
<dbReference type="Pfam" id="PF19409">
    <property type="entry name" value="Thiopep_pre"/>
    <property type="match status" value="1"/>
</dbReference>
<dbReference type="AlphaFoldDB" id="A0A101NEP0"/>
<evidence type="ECO:0000256" key="1">
    <source>
        <dbReference type="SAM" id="MobiDB-lite"/>
    </source>
</evidence>
<reference evidence="2 3" key="1">
    <citation type="submission" date="2015-10" db="EMBL/GenBank/DDBJ databases">
        <title>Draft genome sequence of Streptomyces cellostaticus DSM 40189, type strain for the species Streptomyces cellostaticus.</title>
        <authorList>
            <person name="Ruckert C."/>
            <person name="Winkler A."/>
            <person name="Kalinowski J."/>
            <person name="Kampfer P."/>
            <person name="Glaeser S."/>
        </authorList>
    </citation>
    <scope>NUCLEOTIDE SEQUENCE [LARGE SCALE GENOMIC DNA]</scope>
    <source>
        <strain evidence="2 3">DSM 40189</strain>
    </source>
</reference>
<dbReference type="NCBIfam" id="NF033400">
    <property type="entry name" value="thiazolyl_B"/>
    <property type="match status" value="1"/>
</dbReference>
<dbReference type="RefSeq" id="WP_067007696.1">
    <property type="nucleotide sequence ID" value="NZ_BNDU01000004.1"/>
</dbReference>
<evidence type="ECO:0000313" key="2">
    <source>
        <dbReference type="EMBL" id="KUM91725.1"/>
    </source>
</evidence>
<sequence>MSRTPNQQDALELQDLALDTDLDLTDLTVTSLRDTAALPENGASWGSCSCQGSSSCAQPQVTTPVVL</sequence>
<comment type="caution">
    <text evidence="2">The sequence shown here is derived from an EMBL/GenBank/DDBJ whole genome shotgun (WGS) entry which is preliminary data.</text>
</comment>
<name>A0A101NEP0_9ACTN</name>
<evidence type="ECO:0008006" key="4">
    <source>
        <dbReference type="Google" id="ProtNLM"/>
    </source>
</evidence>
<keyword evidence="3" id="KW-1185">Reference proteome</keyword>